<accession>A0ABN9W0V9</accession>
<keyword evidence="2" id="KW-0489">Methyltransferase</keyword>
<protein>
    <recommendedName>
        <fullName evidence="5">Methyltransferase type 11 domain-containing protein</fullName>
    </recommendedName>
</protein>
<dbReference type="CDD" id="cd02440">
    <property type="entry name" value="AdoMet_MTases"/>
    <property type="match status" value="1"/>
</dbReference>
<name>A0ABN9W0V9_9DINO</name>
<feature type="region of interest" description="Disordered" evidence="4">
    <location>
        <begin position="1"/>
        <end position="23"/>
    </location>
</feature>
<dbReference type="Gene3D" id="3.40.50.150">
    <property type="entry name" value="Vaccinia Virus protein VP39"/>
    <property type="match status" value="1"/>
</dbReference>
<dbReference type="Proteomes" id="UP001189429">
    <property type="component" value="Unassembled WGS sequence"/>
</dbReference>
<feature type="domain" description="Methyltransferase type 11" evidence="5">
    <location>
        <begin position="62"/>
        <end position="157"/>
    </location>
</feature>
<dbReference type="PANTHER" id="PTHR12176">
    <property type="entry name" value="SAM-DEPENDENT METHYLTRANSFERASE SUPERFAMILY PROTEIN"/>
    <property type="match status" value="1"/>
</dbReference>
<evidence type="ECO:0000256" key="1">
    <source>
        <dbReference type="ARBA" id="ARBA00008361"/>
    </source>
</evidence>
<comment type="caution">
    <text evidence="6">The sequence shown here is derived from an EMBL/GenBank/DDBJ whole genome shotgun (WGS) entry which is preliminary data.</text>
</comment>
<dbReference type="InterPro" id="IPR013216">
    <property type="entry name" value="Methyltransf_11"/>
</dbReference>
<proteinExistence type="inferred from homology"/>
<comment type="similarity">
    <text evidence="1">Belongs to the methyltransferase superfamily.</text>
</comment>
<evidence type="ECO:0000259" key="5">
    <source>
        <dbReference type="Pfam" id="PF08241"/>
    </source>
</evidence>
<sequence length="218" mass="24820">MPGRPLPRGGPRRQAGNHQPLRARWRAYADPRSADGKDWYGTWAQFRKDVAGGPFKASDRFLVVGCGSSSVPADLVADGFVDVTGMDYSEKAIALQKRRFPGINWVRADARSMPEFANSSFDVLIEKALMDGEGAWKQWPQMLSEYSRVLRYGGRFISISLGQPDELDSEAFFANDTYGWDVRHALSYDDYYVYTMTKRRKLGRRLRRRRRPAGSPEL</sequence>
<dbReference type="InterPro" id="IPR029063">
    <property type="entry name" value="SAM-dependent_MTases_sf"/>
</dbReference>
<evidence type="ECO:0000313" key="7">
    <source>
        <dbReference type="Proteomes" id="UP001189429"/>
    </source>
</evidence>
<evidence type="ECO:0000256" key="4">
    <source>
        <dbReference type="SAM" id="MobiDB-lite"/>
    </source>
</evidence>
<evidence type="ECO:0000313" key="6">
    <source>
        <dbReference type="EMBL" id="CAK0878092.1"/>
    </source>
</evidence>
<dbReference type="SUPFAM" id="SSF53335">
    <property type="entry name" value="S-adenosyl-L-methionine-dependent methyltransferases"/>
    <property type="match status" value="1"/>
</dbReference>
<dbReference type="InterPro" id="IPR051419">
    <property type="entry name" value="Lys/N-term_MeTrsfase_sf"/>
</dbReference>
<evidence type="ECO:0000256" key="2">
    <source>
        <dbReference type="ARBA" id="ARBA00022603"/>
    </source>
</evidence>
<organism evidence="6 7">
    <name type="scientific">Prorocentrum cordatum</name>
    <dbReference type="NCBI Taxonomy" id="2364126"/>
    <lineage>
        <taxon>Eukaryota</taxon>
        <taxon>Sar</taxon>
        <taxon>Alveolata</taxon>
        <taxon>Dinophyceae</taxon>
        <taxon>Prorocentrales</taxon>
        <taxon>Prorocentraceae</taxon>
        <taxon>Prorocentrum</taxon>
    </lineage>
</organism>
<reference evidence="6" key="1">
    <citation type="submission" date="2023-10" db="EMBL/GenBank/DDBJ databases">
        <authorList>
            <person name="Chen Y."/>
            <person name="Shah S."/>
            <person name="Dougan E. K."/>
            <person name="Thang M."/>
            <person name="Chan C."/>
        </authorList>
    </citation>
    <scope>NUCLEOTIDE SEQUENCE [LARGE SCALE GENOMIC DNA]</scope>
</reference>
<gene>
    <name evidence="6" type="ORF">PCOR1329_LOCUS61971</name>
</gene>
<evidence type="ECO:0000256" key="3">
    <source>
        <dbReference type="ARBA" id="ARBA00022679"/>
    </source>
</evidence>
<feature type="compositionally biased region" description="Low complexity" evidence="4">
    <location>
        <begin position="1"/>
        <end position="13"/>
    </location>
</feature>
<dbReference type="Pfam" id="PF08241">
    <property type="entry name" value="Methyltransf_11"/>
    <property type="match status" value="1"/>
</dbReference>
<dbReference type="EMBL" id="CAUYUJ010017810">
    <property type="protein sequence ID" value="CAK0878092.1"/>
    <property type="molecule type" value="Genomic_DNA"/>
</dbReference>
<keyword evidence="7" id="KW-1185">Reference proteome</keyword>
<keyword evidence="3" id="KW-0808">Transferase</keyword>